<reference evidence="2 3" key="1">
    <citation type="submission" date="2018-08" db="EMBL/GenBank/DDBJ databases">
        <title>A genome reference for cultivated species of the human gut microbiota.</title>
        <authorList>
            <person name="Zou Y."/>
            <person name="Xue W."/>
            <person name="Luo G."/>
        </authorList>
    </citation>
    <scope>NUCLEOTIDE SEQUENCE [LARGE SCALE GENOMIC DNA]</scope>
    <source>
        <strain evidence="2 3">AM18-6</strain>
    </source>
</reference>
<dbReference type="EMBL" id="QRJE01000009">
    <property type="protein sequence ID" value="RHH14011.1"/>
    <property type="molecule type" value="Genomic_DNA"/>
</dbReference>
<sequence>MKVLVESMPFSDETEEISFFKYQKTMLLGRLILFSQDTQCGKPASAGRNFLDKIRERLNKRMQQDDEKKRKRK</sequence>
<organism evidence="2 3">
    <name type="scientific">Bacteroides fragilis</name>
    <dbReference type="NCBI Taxonomy" id="817"/>
    <lineage>
        <taxon>Bacteria</taxon>
        <taxon>Pseudomonadati</taxon>
        <taxon>Bacteroidota</taxon>
        <taxon>Bacteroidia</taxon>
        <taxon>Bacteroidales</taxon>
        <taxon>Bacteroidaceae</taxon>
        <taxon>Bacteroides</taxon>
    </lineage>
</organism>
<protein>
    <submittedName>
        <fullName evidence="2">Uncharacterized protein</fullName>
    </submittedName>
</protein>
<reference evidence="1" key="2">
    <citation type="submission" date="2022-12" db="EMBL/GenBank/DDBJ databases">
        <title>Development of a Multilocus Sequence Typing Scheme for Bacteroides fragilis Based on Whole Genome Sequencing Data and Clinical Application.</title>
        <authorList>
            <person name="Nielsen F.D."/>
            <person name="Justesen U.S."/>
        </authorList>
    </citation>
    <scope>NUCLEOTIDE SEQUENCE</scope>
    <source>
        <strain evidence="1">BF_AM_ODE_DK_2015_4</strain>
    </source>
</reference>
<evidence type="ECO:0000313" key="1">
    <source>
        <dbReference type="EMBL" id="MCZ2687004.1"/>
    </source>
</evidence>
<dbReference type="Proteomes" id="UP001079672">
    <property type="component" value="Unassembled WGS sequence"/>
</dbReference>
<proteinExistence type="predicted"/>
<name>A0A081TTN7_BACFG</name>
<dbReference type="AlphaFoldDB" id="A0A081TTN7"/>
<accession>A0A081TTN7</accession>
<evidence type="ECO:0000313" key="3">
    <source>
        <dbReference type="Proteomes" id="UP000266644"/>
    </source>
</evidence>
<dbReference type="EMBL" id="JAPTZU010000002">
    <property type="protein sequence ID" value="MCZ2687004.1"/>
    <property type="molecule type" value="Genomic_DNA"/>
</dbReference>
<evidence type="ECO:0000313" key="2">
    <source>
        <dbReference type="EMBL" id="RHH14011.1"/>
    </source>
</evidence>
<gene>
    <name evidence="2" type="ORF">DW228_07225</name>
    <name evidence="1" type="ORF">O1433_05770</name>
</gene>
<comment type="caution">
    <text evidence="2">The sequence shown here is derived from an EMBL/GenBank/DDBJ whole genome shotgun (WGS) entry which is preliminary data.</text>
</comment>
<dbReference type="Proteomes" id="UP000266644">
    <property type="component" value="Unassembled WGS sequence"/>
</dbReference>
<dbReference type="RefSeq" id="WP_032540975.1">
    <property type="nucleotide sequence ID" value="NZ_CABJEQ010000017.1"/>
</dbReference>